<accession>W6UKT0</accession>
<dbReference type="GeneID" id="36339212"/>
<dbReference type="Proteomes" id="UP000019149">
    <property type="component" value="Unassembled WGS sequence"/>
</dbReference>
<comment type="caution">
    <text evidence="1">The sequence shown here is derived from an EMBL/GenBank/DDBJ whole genome shotgun (WGS) entry which is preliminary data.</text>
</comment>
<dbReference type="CTD" id="36339212"/>
<dbReference type="EMBL" id="APAU02000018">
    <property type="protein sequence ID" value="EUB61683.1"/>
    <property type="molecule type" value="Genomic_DNA"/>
</dbReference>
<evidence type="ECO:0000313" key="2">
    <source>
        <dbReference type="Proteomes" id="UP000019149"/>
    </source>
</evidence>
<reference evidence="1 2" key="1">
    <citation type="journal article" date="2013" name="Nat. Genet.">
        <title>The genome of the hydatid tapeworm Echinococcus granulosus.</title>
        <authorList>
            <person name="Zheng H."/>
            <person name="Zhang W."/>
            <person name="Zhang L."/>
            <person name="Zhang Z."/>
            <person name="Li J."/>
            <person name="Lu G."/>
            <person name="Zhu Y."/>
            <person name="Wang Y."/>
            <person name="Huang Y."/>
            <person name="Liu J."/>
            <person name="Kang H."/>
            <person name="Chen J."/>
            <person name="Wang L."/>
            <person name="Chen A."/>
            <person name="Yu S."/>
            <person name="Gao Z."/>
            <person name="Jin L."/>
            <person name="Gu W."/>
            <person name="Wang Z."/>
            <person name="Zhao L."/>
            <person name="Shi B."/>
            <person name="Wen H."/>
            <person name="Lin R."/>
            <person name="Jones M.K."/>
            <person name="Brejova B."/>
            <person name="Vinar T."/>
            <person name="Zhao G."/>
            <person name="McManus D.P."/>
            <person name="Chen Z."/>
            <person name="Zhou Y."/>
            <person name="Wang S."/>
        </authorList>
    </citation>
    <scope>NUCLEOTIDE SEQUENCE [LARGE SCALE GENOMIC DNA]</scope>
</reference>
<proteinExistence type="predicted"/>
<name>W6UKT0_ECHGR</name>
<gene>
    <name evidence="1" type="ORF">EGR_03497</name>
</gene>
<organism evidence="1 2">
    <name type="scientific">Echinococcus granulosus</name>
    <name type="common">Hydatid tapeworm</name>
    <dbReference type="NCBI Taxonomy" id="6210"/>
    <lineage>
        <taxon>Eukaryota</taxon>
        <taxon>Metazoa</taxon>
        <taxon>Spiralia</taxon>
        <taxon>Lophotrochozoa</taxon>
        <taxon>Platyhelminthes</taxon>
        <taxon>Cestoda</taxon>
        <taxon>Eucestoda</taxon>
        <taxon>Cyclophyllidea</taxon>
        <taxon>Taeniidae</taxon>
        <taxon>Echinococcus</taxon>
        <taxon>Echinococcus granulosus group</taxon>
    </lineage>
</organism>
<protein>
    <submittedName>
        <fullName evidence="1">Uncharacterized protein</fullName>
    </submittedName>
</protein>
<dbReference type="KEGG" id="egl:EGR_03497"/>
<dbReference type="AlphaFoldDB" id="W6UKT0"/>
<sequence>MTSDAGLANSSCIRSNVVAGGTKVMTTKTNSDNKRDLLKASIGSDFIGLGAGYRPAPNKLNANKAM</sequence>
<keyword evidence="2" id="KW-1185">Reference proteome</keyword>
<evidence type="ECO:0000313" key="1">
    <source>
        <dbReference type="EMBL" id="EUB61683.1"/>
    </source>
</evidence>
<dbReference type="RefSeq" id="XP_024352879.1">
    <property type="nucleotide sequence ID" value="XM_024492746.1"/>
</dbReference>